<organism evidence="1 2">
    <name type="scientific">Caldicellulosiruptor changbaiensis</name>
    <dbReference type="NCBI Taxonomy" id="1222016"/>
    <lineage>
        <taxon>Bacteria</taxon>
        <taxon>Bacillati</taxon>
        <taxon>Bacillota</taxon>
        <taxon>Bacillota incertae sedis</taxon>
        <taxon>Caldicellulosiruptorales</taxon>
        <taxon>Caldicellulosiruptoraceae</taxon>
        <taxon>Caldicellulosiruptor</taxon>
    </lineage>
</organism>
<dbReference type="EMBL" id="CP034791">
    <property type="protein sequence ID" value="AZT91547.1"/>
    <property type="molecule type" value="Genomic_DNA"/>
</dbReference>
<keyword evidence="2" id="KW-1185">Reference proteome</keyword>
<accession>A0A3T0D8S1</accession>
<evidence type="ECO:0000313" key="2">
    <source>
        <dbReference type="Proteomes" id="UP000282930"/>
    </source>
</evidence>
<reference evidence="1 2" key="1">
    <citation type="submission" date="2018-12" db="EMBL/GenBank/DDBJ databases">
        <title>Genome sequence from the cellulolytic species, Caldicellulosiruptor changbaiensis.</title>
        <authorList>
            <person name="Blumer-Schuette S.E."/>
            <person name="Mendoza C."/>
        </authorList>
    </citation>
    <scope>NUCLEOTIDE SEQUENCE [LARGE SCALE GENOMIC DNA]</scope>
    <source>
        <strain evidence="1 2">CBS-Z</strain>
    </source>
</reference>
<dbReference type="Proteomes" id="UP000282930">
    <property type="component" value="Chromosome"/>
</dbReference>
<evidence type="ECO:0008006" key="3">
    <source>
        <dbReference type="Google" id="ProtNLM"/>
    </source>
</evidence>
<proteinExistence type="predicted"/>
<sequence length="125" mass="15119">MTSCKVKIFLDESGIVREQKLGIMGALLIPEKVYNSRKFKELMDKFKINNITFHWNELSIHNQDKYFDLLSSLTPFYKFIHANFLLYHYQNFRNINDNEFKQMIYSKFPERVIYGLCEIIFLFQI</sequence>
<dbReference type="RefSeq" id="WP_127352853.1">
    <property type="nucleotide sequence ID" value="NZ_CP034791.1"/>
</dbReference>
<protein>
    <recommendedName>
        <fullName evidence="3">DUF3800 domain-containing protein</fullName>
    </recommendedName>
</protein>
<dbReference type="KEGG" id="ccha:ELD05_13630"/>
<gene>
    <name evidence="1" type="ORF">ELD05_13630</name>
</gene>
<evidence type="ECO:0000313" key="1">
    <source>
        <dbReference type="EMBL" id="AZT91547.1"/>
    </source>
</evidence>
<name>A0A3T0D8S1_9FIRM</name>
<dbReference type="AlphaFoldDB" id="A0A3T0D8S1"/>